<gene>
    <name evidence="1" type="ORF">HK103_004208</name>
</gene>
<keyword evidence="2" id="KW-1185">Reference proteome</keyword>
<organism evidence="1 2">
    <name type="scientific">Boothiomyces macroporosus</name>
    <dbReference type="NCBI Taxonomy" id="261099"/>
    <lineage>
        <taxon>Eukaryota</taxon>
        <taxon>Fungi</taxon>
        <taxon>Fungi incertae sedis</taxon>
        <taxon>Chytridiomycota</taxon>
        <taxon>Chytridiomycota incertae sedis</taxon>
        <taxon>Chytridiomycetes</taxon>
        <taxon>Rhizophydiales</taxon>
        <taxon>Terramycetaceae</taxon>
        <taxon>Boothiomyces</taxon>
    </lineage>
</organism>
<proteinExistence type="predicted"/>
<comment type="caution">
    <text evidence="1">The sequence shown here is derived from an EMBL/GenBank/DDBJ whole genome shotgun (WGS) entry which is preliminary data.</text>
</comment>
<dbReference type="EMBL" id="JADGKB010000033">
    <property type="protein sequence ID" value="KAJ3257917.1"/>
    <property type="molecule type" value="Genomic_DNA"/>
</dbReference>
<dbReference type="Proteomes" id="UP001210925">
    <property type="component" value="Unassembled WGS sequence"/>
</dbReference>
<accession>A0AAD5Y489</accession>
<evidence type="ECO:0000313" key="2">
    <source>
        <dbReference type="Proteomes" id="UP001210925"/>
    </source>
</evidence>
<name>A0AAD5Y489_9FUNG</name>
<sequence length="226" mass="25756">MTVENVVGFYGEDHLVEKLITDLGTNSQIYLDNKYYSATLFLKKRQLGGAVIYVFDQEFNVNELQPFQDVSVKLCVGNNEQVQLQCLDFGFEYVEIENKERLIEALECNIWKEMQLKQNVDYELEMAEFDDTTVGSETVHGDFGDFQKATDLDEFMDTIDLNEVDAMRSMLQETSNNDGFESILNAIKDIKSSLFLIAGNADTKGLDERRKIAENVALAFSMAFPE</sequence>
<dbReference type="AlphaFoldDB" id="A0AAD5Y489"/>
<protein>
    <submittedName>
        <fullName evidence="1">Uncharacterized protein</fullName>
    </submittedName>
</protein>
<evidence type="ECO:0000313" key="1">
    <source>
        <dbReference type="EMBL" id="KAJ3257917.1"/>
    </source>
</evidence>
<reference evidence="1" key="1">
    <citation type="submission" date="2020-05" db="EMBL/GenBank/DDBJ databases">
        <title>Phylogenomic resolution of chytrid fungi.</title>
        <authorList>
            <person name="Stajich J.E."/>
            <person name="Amses K."/>
            <person name="Simmons R."/>
            <person name="Seto K."/>
            <person name="Myers J."/>
            <person name="Bonds A."/>
            <person name="Quandt C.A."/>
            <person name="Barry K."/>
            <person name="Liu P."/>
            <person name="Grigoriev I."/>
            <person name="Longcore J.E."/>
            <person name="James T.Y."/>
        </authorList>
    </citation>
    <scope>NUCLEOTIDE SEQUENCE</scope>
    <source>
        <strain evidence="1">PLAUS21</strain>
    </source>
</reference>